<dbReference type="OrthoDB" id="5778007at2759"/>
<keyword evidence="1" id="KW-0479">Metal-binding</keyword>
<protein>
    <recommendedName>
        <fullName evidence="1">Decapping nuclease</fullName>
        <ecNumber evidence="1">3.6.1.-</ecNumber>
    </recommendedName>
</protein>
<dbReference type="InParanoid" id="G0NTP9"/>
<reference evidence="3" key="1">
    <citation type="submission" date="2011-07" db="EMBL/GenBank/DDBJ databases">
        <authorList>
            <consortium name="Caenorhabditis brenneri Sequencing and Analysis Consortium"/>
            <person name="Wilson R.K."/>
        </authorList>
    </citation>
    <scope>NUCLEOTIDE SEQUENCE [LARGE SCALE GENOMIC DNA]</scope>
    <source>
        <strain evidence="3">PB2801</strain>
    </source>
</reference>
<comment type="cofactor">
    <cofactor evidence="1">
        <name>a divalent metal cation</name>
        <dbReference type="ChEBI" id="CHEBI:60240"/>
    </cofactor>
</comment>
<sequence length="217" mass="24361">MDTRIRVENVDYYSFGADMKAIPVSSGGNLPKELNGHMEYLNYTIRQLPLCNLNVKTPPTKPTDLKMESLLDYIRQNGFPSGSKPNFVTTKSLLQSVASLETNLVHVCRVGGVIYILKADKENSDNYGKIFEHFMTKKQGEELNLVENKENRTNGVFKATILNGEKETWNILYSGKVDAVSRTPKGNLRHYELKVSTGAPGADYFCLPVNHRGVTDR</sequence>
<proteinExistence type="inferred from homology"/>
<dbReference type="PANTHER" id="PTHR12395:SF12">
    <property type="entry name" value="DECAPPING NUCLEASE"/>
    <property type="match status" value="1"/>
</dbReference>
<dbReference type="GO" id="GO:0110155">
    <property type="term" value="P:NAD-cap decapping"/>
    <property type="evidence" value="ECO:0007669"/>
    <property type="project" value="TreeGrafter"/>
</dbReference>
<evidence type="ECO:0000313" key="3">
    <source>
        <dbReference type="Proteomes" id="UP000008068"/>
    </source>
</evidence>
<dbReference type="GO" id="GO:0003723">
    <property type="term" value="F:RNA binding"/>
    <property type="evidence" value="ECO:0007669"/>
    <property type="project" value="UniProtKB-KW"/>
</dbReference>
<keyword evidence="1" id="KW-0694">RNA-binding</keyword>
<keyword evidence="1" id="KW-0540">Nuclease</keyword>
<dbReference type="InterPro" id="IPR039039">
    <property type="entry name" value="RAI1-like_fam"/>
</dbReference>
<dbReference type="GO" id="GO:0005634">
    <property type="term" value="C:nucleus"/>
    <property type="evidence" value="ECO:0007669"/>
    <property type="project" value="UniProtKB-SubCell"/>
</dbReference>
<dbReference type="PANTHER" id="PTHR12395">
    <property type="entry name" value="DOM-3 RELATED"/>
    <property type="match status" value="1"/>
</dbReference>
<dbReference type="Proteomes" id="UP000008068">
    <property type="component" value="Unassembled WGS sequence"/>
</dbReference>
<dbReference type="GO" id="GO:0000166">
    <property type="term" value="F:nucleotide binding"/>
    <property type="evidence" value="ECO:0007669"/>
    <property type="project" value="UniProtKB-KW"/>
</dbReference>
<keyword evidence="1" id="KW-0378">Hydrolase</keyword>
<comment type="function">
    <text evidence="1">Decapping enzyme for NAD-capped RNAs: specifically hydrolyzes the nicotinamide adenine dinucleotide (NAD) cap from a subset of RNAs by removing the entire NAD moiety from the 5'-end of an NAD-capped RNA.</text>
</comment>
<keyword evidence="3" id="KW-1185">Reference proteome</keyword>
<keyword evidence="1" id="KW-0539">Nucleus</keyword>
<gene>
    <name evidence="2" type="ORF">CAEBREN_09504</name>
</gene>
<dbReference type="GO" id="GO:0004518">
    <property type="term" value="F:nuclease activity"/>
    <property type="evidence" value="ECO:0007669"/>
    <property type="project" value="UniProtKB-KW"/>
</dbReference>
<comment type="subcellular location">
    <subcellularLocation>
        <location evidence="1">Nucleus</location>
    </subcellularLocation>
</comment>
<dbReference type="eggNOG" id="KOG1216">
    <property type="taxonomic scope" value="Eukaryota"/>
</dbReference>
<dbReference type="AlphaFoldDB" id="G0NTP9"/>
<dbReference type="GO" id="GO:0046872">
    <property type="term" value="F:metal ion binding"/>
    <property type="evidence" value="ECO:0007669"/>
    <property type="project" value="UniProtKB-KW"/>
</dbReference>
<dbReference type="GO" id="GO:0005829">
    <property type="term" value="C:cytosol"/>
    <property type="evidence" value="ECO:0007669"/>
    <property type="project" value="TreeGrafter"/>
</dbReference>
<name>G0NTP9_CAEBE</name>
<evidence type="ECO:0000256" key="1">
    <source>
        <dbReference type="RuleBase" id="RU367113"/>
    </source>
</evidence>
<dbReference type="EMBL" id="GL379945">
    <property type="protein sequence ID" value="EGT37330.1"/>
    <property type="molecule type" value="Genomic_DNA"/>
</dbReference>
<dbReference type="EC" id="3.6.1.-" evidence="1"/>
<organism evidence="3">
    <name type="scientific">Caenorhabditis brenneri</name>
    <name type="common">Nematode worm</name>
    <dbReference type="NCBI Taxonomy" id="135651"/>
    <lineage>
        <taxon>Eukaryota</taxon>
        <taxon>Metazoa</taxon>
        <taxon>Ecdysozoa</taxon>
        <taxon>Nematoda</taxon>
        <taxon>Chromadorea</taxon>
        <taxon>Rhabditida</taxon>
        <taxon>Rhabditina</taxon>
        <taxon>Rhabditomorpha</taxon>
        <taxon>Rhabditoidea</taxon>
        <taxon>Rhabditidae</taxon>
        <taxon>Peloderinae</taxon>
        <taxon>Caenorhabditis</taxon>
    </lineage>
</organism>
<evidence type="ECO:0000313" key="2">
    <source>
        <dbReference type="EMBL" id="EGT37330.1"/>
    </source>
</evidence>
<keyword evidence="1" id="KW-0547">Nucleotide-binding</keyword>
<comment type="similarity">
    <text evidence="1">Belongs to the DXO/Dom3Z family.</text>
</comment>
<dbReference type="GO" id="GO:0034353">
    <property type="term" value="F:mRNA 5'-diphosphatase activity"/>
    <property type="evidence" value="ECO:0007669"/>
    <property type="project" value="TreeGrafter"/>
</dbReference>
<dbReference type="STRING" id="135651.G0NTP9"/>
<dbReference type="HOGENOM" id="CLU_1273255_0_0_1"/>
<accession>G0NTP9</accession>
<dbReference type="GO" id="GO:0000956">
    <property type="term" value="P:nuclear-transcribed mRNA catabolic process"/>
    <property type="evidence" value="ECO:0007669"/>
    <property type="project" value="TreeGrafter"/>
</dbReference>